<name>A0A914YSQ3_9BILA</name>
<sequence>MILLHHILIKQLQINYGDYRAQYQVTCDNFIPVPPASIPSKTCTVFSIDAAVYDITKNYQIVTSVSATVNVSNGIGFITGIAKGPDDLISGIYMNVDAEALSLYEPMNDRHNQSISLVANAT</sequence>
<dbReference type="WBParaSite" id="PSU_v2.g20453.t1">
    <property type="protein sequence ID" value="PSU_v2.g20453.t1"/>
    <property type="gene ID" value="PSU_v2.g20453"/>
</dbReference>
<accession>A0A914YSQ3</accession>
<dbReference type="AlphaFoldDB" id="A0A914YSQ3"/>
<keyword evidence="1" id="KW-1185">Reference proteome</keyword>
<evidence type="ECO:0000313" key="2">
    <source>
        <dbReference type="WBParaSite" id="PSU_v2.g20453.t1"/>
    </source>
</evidence>
<organism evidence="1 2">
    <name type="scientific">Panagrolaimus superbus</name>
    <dbReference type="NCBI Taxonomy" id="310955"/>
    <lineage>
        <taxon>Eukaryota</taxon>
        <taxon>Metazoa</taxon>
        <taxon>Ecdysozoa</taxon>
        <taxon>Nematoda</taxon>
        <taxon>Chromadorea</taxon>
        <taxon>Rhabditida</taxon>
        <taxon>Tylenchina</taxon>
        <taxon>Panagrolaimomorpha</taxon>
        <taxon>Panagrolaimoidea</taxon>
        <taxon>Panagrolaimidae</taxon>
        <taxon>Panagrolaimus</taxon>
    </lineage>
</organism>
<reference evidence="2" key="1">
    <citation type="submission" date="2022-11" db="UniProtKB">
        <authorList>
            <consortium name="WormBaseParasite"/>
        </authorList>
    </citation>
    <scope>IDENTIFICATION</scope>
</reference>
<evidence type="ECO:0000313" key="1">
    <source>
        <dbReference type="Proteomes" id="UP000887577"/>
    </source>
</evidence>
<protein>
    <submittedName>
        <fullName evidence="2">Uncharacterized protein</fullName>
    </submittedName>
</protein>
<dbReference type="Proteomes" id="UP000887577">
    <property type="component" value="Unplaced"/>
</dbReference>
<proteinExistence type="predicted"/>